<dbReference type="PANTHER" id="PTHR24372">
    <property type="entry name" value="GLYCOPROTEIN HORMONE RECEPTOR"/>
    <property type="match status" value="1"/>
</dbReference>
<dbReference type="GO" id="GO:0008528">
    <property type="term" value="F:G protein-coupled peptide receptor activity"/>
    <property type="evidence" value="ECO:0007669"/>
    <property type="project" value="TreeGrafter"/>
</dbReference>
<evidence type="ECO:0000256" key="10">
    <source>
        <dbReference type="ARBA" id="ARBA00023170"/>
    </source>
</evidence>
<dbReference type="CDD" id="cd00112">
    <property type="entry name" value="LDLa"/>
    <property type="match status" value="1"/>
</dbReference>
<dbReference type="Gene3D" id="4.10.400.10">
    <property type="entry name" value="Low-density Lipoprotein Receptor"/>
    <property type="match status" value="1"/>
</dbReference>
<dbReference type="PRINTS" id="PR00373">
    <property type="entry name" value="GLYCHORMONER"/>
</dbReference>
<organism evidence="15 16">
    <name type="scientific">Biomphalaria glabrata</name>
    <name type="common">Bloodfluke planorb</name>
    <name type="synonym">Freshwater snail</name>
    <dbReference type="NCBI Taxonomy" id="6526"/>
    <lineage>
        <taxon>Eukaryota</taxon>
        <taxon>Metazoa</taxon>
        <taxon>Spiralia</taxon>
        <taxon>Lophotrochozoa</taxon>
        <taxon>Mollusca</taxon>
        <taxon>Gastropoda</taxon>
        <taxon>Heterobranchia</taxon>
        <taxon>Euthyneura</taxon>
        <taxon>Panpulmonata</taxon>
        <taxon>Hygrophila</taxon>
        <taxon>Lymnaeoidea</taxon>
        <taxon>Planorbidae</taxon>
        <taxon>Biomphalaria</taxon>
    </lineage>
</organism>
<evidence type="ECO:0000256" key="6">
    <source>
        <dbReference type="ARBA" id="ARBA00022989"/>
    </source>
</evidence>
<keyword evidence="13" id="KW-0732">Signal</keyword>
<dbReference type="Pfam" id="PF00059">
    <property type="entry name" value="Lectin_C"/>
    <property type="match status" value="1"/>
</dbReference>
<dbReference type="GO" id="GO:0005886">
    <property type="term" value="C:plasma membrane"/>
    <property type="evidence" value="ECO:0007669"/>
    <property type="project" value="UniProtKB-SubCell"/>
</dbReference>
<keyword evidence="2" id="KW-1003">Cell membrane</keyword>
<protein>
    <submittedName>
        <fullName evidence="16">G-protein coupled receptor GRL101-like</fullName>
    </submittedName>
</protein>
<dbReference type="OrthoDB" id="6170360at2759"/>
<feature type="chain" id="PRO_5040790480" evidence="13">
    <location>
        <begin position="16"/>
        <end position="1180"/>
    </location>
</feature>
<evidence type="ECO:0000259" key="14">
    <source>
        <dbReference type="PROSITE" id="PS50262"/>
    </source>
</evidence>
<keyword evidence="11" id="KW-0807">Transducer</keyword>
<keyword evidence="6 12" id="KW-1133">Transmembrane helix</keyword>
<keyword evidence="4 12" id="KW-0812">Transmembrane</keyword>
<dbReference type="AlphaFoldDB" id="A0A9U8E7P2"/>
<keyword evidence="9" id="KW-1015">Disulfide bond</keyword>
<evidence type="ECO:0000256" key="7">
    <source>
        <dbReference type="ARBA" id="ARBA00023040"/>
    </source>
</evidence>
<keyword evidence="7" id="KW-0297">G-protein coupled receptor</keyword>
<dbReference type="Pfam" id="PF00001">
    <property type="entry name" value="7tm_1"/>
    <property type="match status" value="1"/>
</dbReference>
<keyword evidence="5" id="KW-0677">Repeat</keyword>
<evidence type="ECO:0000256" key="3">
    <source>
        <dbReference type="ARBA" id="ARBA00022614"/>
    </source>
</evidence>
<dbReference type="InterPro" id="IPR017452">
    <property type="entry name" value="GPCR_Rhodpsn_7TM"/>
</dbReference>
<dbReference type="InterPro" id="IPR016187">
    <property type="entry name" value="CTDL_fold"/>
</dbReference>
<dbReference type="Gene3D" id="3.10.100.10">
    <property type="entry name" value="Mannose-Binding Protein A, subunit A"/>
    <property type="match status" value="1"/>
</dbReference>
<evidence type="ECO:0000256" key="2">
    <source>
        <dbReference type="ARBA" id="ARBA00022475"/>
    </source>
</evidence>
<evidence type="ECO:0000256" key="1">
    <source>
        <dbReference type="ARBA" id="ARBA00004651"/>
    </source>
</evidence>
<feature type="transmembrane region" description="Helical" evidence="12">
    <location>
        <begin position="1100"/>
        <end position="1125"/>
    </location>
</feature>
<dbReference type="Gene3D" id="1.20.1070.10">
    <property type="entry name" value="Rhodopsin 7-helix transmembrane proteins"/>
    <property type="match status" value="1"/>
</dbReference>
<dbReference type="GeneID" id="106063012"/>
<feature type="transmembrane region" description="Helical" evidence="12">
    <location>
        <begin position="883"/>
        <end position="902"/>
    </location>
</feature>
<dbReference type="Proteomes" id="UP001165740">
    <property type="component" value="Chromosome 18"/>
</dbReference>
<dbReference type="InterPro" id="IPR001304">
    <property type="entry name" value="C-type_lectin-like"/>
</dbReference>
<comment type="subcellular location">
    <subcellularLocation>
        <location evidence="1">Cell membrane</location>
        <topology evidence="1">Multi-pass membrane protein</topology>
    </subcellularLocation>
</comment>
<evidence type="ECO:0000256" key="11">
    <source>
        <dbReference type="ARBA" id="ARBA00023224"/>
    </source>
</evidence>
<gene>
    <name evidence="16" type="primary">LOC106063012</name>
</gene>
<dbReference type="InterPro" id="IPR000276">
    <property type="entry name" value="GPCR_Rhodpsn"/>
</dbReference>
<evidence type="ECO:0000256" key="4">
    <source>
        <dbReference type="ARBA" id="ARBA00022692"/>
    </source>
</evidence>
<dbReference type="RefSeq" id="XP_013076776.2">
    <property type="nucleotide sequence ID" value="XM_013221322.2"/>
</dbReference>
<accession>A0A9U8E7P2</accession>
<feature type="transmembrane region" description="Helical" evidence="12">
    <location>
        <begin position="1005"/>
        <end position="1024"/>
    </location>
</feature>
<dbReference type="PROSITE" id="PS50262">
    <property type="entry name" value="G_PROTEIN_RECEP_F1_2"/>
    <property type="match status" value="1"/>
</dbReference>
<reference evidence="16" key="1">
    <citation type="submission" date="2025-08" db="UniProtKB">
        <authorList>
            <consortium name="RefSeq"/>
        </authorList>
    </citation>
    <scope>IDENTIFICATION</scope>
</reference>
<proteinExistence type="predicted"/>
<feature type="transmembrane region" description="Helical" evidence="12">
    <location>
        <begin position="914"/>
        <end position="939"/>
    </location>
</feature>
<keyword evidence="10" id="KW-0675">Receptor</keyword>
<dbReference type="GO" id="GO:0009755">
    <property type="term" value="P:hormone-mediated signaling pathway"/>
    <property type="evidence" value="ECO:0007669"/>
    <property type="project" value="TreeGrafter"/>
</dbReference>
<evidence type="ECO:0000313" key="15">
    <source>
        <dbReference type="Proteomes" id="UP001165740"/>
    </source>
</evidence>
<name>A0A9U8E7P2_BIOGL</name>
<dbReference type="InterPro" id="IPR016186">
    <property type="entry name" value="C-type_lectin-like/link_sf"/>
</dbReference>
<evidence type="ECO:0000256" key="8">
    <source>
        <dbReference type="ARBA" id="ARBA00023136"/>
    </source>
</evidence>
<dbReference type="InterPro" id="IPR002131">
    <property type="entry name" value="Gphrmn_rcpt_fam"/>
</dbReference>
<dbReference type="PROSITE" id="PS00237">
    <property type="entry name" value="G_PROTEIN_RECEP_F1_1"/>
    <property type="match status" value="1"/>
</dbReference>
<evidence type="ECO:0000256" key="9">
    <source>
        <dbReference type="ARBA" id="ARBA00023157"/>
    </source>
</evidence>
<dbReference type="PRINTS" id="PR00237">
    <property type="entry name" value="GPCRRHODOPSN"/>
</dbReference>
<feature type="domain" description="G-protein coupled receptors family 1 profile" evidence="14">
    <location>
        <begin position="895"/>
        <end position="1156"/>
    </location>
</feature>
<dbReference type="SUPFAM" id="SSF56436">
    <property type="entry name" value="C-type lectin-like"/>
    <property type="match status" value="1"/>
</dbReference>
<dbReference type="InterPro" id="IPR002172">
    <property type="entry name" value="LDrepeatLR_classA_rpt"/>
</dbReference>
<keyword evidence="3" id="KW-0433">Leucine-rich repeat</keyword>
<dbReference type="InterPro" id="IPR032675">
    <property type="entry name" value="LRR_dom_sf"/>
</dbReference>
<feature type="signal peptide" evidence="13">
    <location>
        <begin position="1"/>
        <end position="15"/>
    </location>
</feature>
<dbReference type="CDD" id="cd00037">
    <property type="entry name" value="CLECT"/>
    <property type="match status" value="1"/>
</dbReference>
<dbReference type="Gene3D" id="3.80.10.10">
    <property type="entry name" value="Ribonuclease Inhibitor"/>
    <property type="match status" value="1"/>
</dbReference>
<evidence type="ECO:0000256" key="12">
    <source>
        <dbReference type="SAM" id="Phobius"/>
    </source>
</evidence>
<keyword evidence="8 12" id="KW-0472">Membrane</keyword>
<dbReference type="GO" id="GO:0007189">
    <property type="term" value="P:adenylate cyclase-activating G protein-coupled receptor signaling pathway"/>
    <property type="evidence" value="ECO:0007669"/>
    <property type="project" value="TreeGrafter"/>
</dbReference>
<keyword evidence="15" id="KW-1185">Reference proteome</keyword>
<evidence type="ECO:0000313" key="16">
    <source>
        <dbReference type="RefSeq" id="XP_013076776.2"/>
    </source>
</evidence>
<sequence length="1180" mass="136833">MFHFYFLISLGCVLSFPLEECDMKKLHLRFVVDCRDDIEEQMSIFNQTQQFFITYRGWSIPEFTLMTYSQEGIYQIQNVTDVEKLNNTCPDNISQEFIGNQSLAWDENEDRSESHSNIIRITVMMLPYFIDCDKLDRALKNYLKMNKYYFFIIFKKRASSFLPDCFIRNYLLYLTAFREFNSQVFYSRLCQSECEPQADRFWIGKFLISSYDKSESSTMSSNDARQYCAGKKKAYLISLETYEELEFIFKKFGQKGFALHVGLSVETEGTPQWASSNPFTLRYNYSPKYSYVEKRNKIKKSQWKKKYNLPNLYDFMGDPDIYFRIKYNNYYETIYYDYEIEKIPHLKKCFFITHVSDKILHASLNTTGVFHIINEDCDRKIENSLALCECHFSISINQISLETRETEDTFVKENYISDFRAMISSQINSFQLINCHHPMNSSNHSEAQKVCSKYVPHIVQLYPNVTSDWLNMLLKAENGLNSIRTVNISSCTFRSQSQKQHNCLKNISSCKHCLGDRDTSVQRPTSIKANLNTFNCESGGIAFQCIKFATRSLNCKANSHLQQCERFTCPPNFVKCYNSFCIQPDMINDNVKDCPHGEDEIVLPKNDTVQCFGNVTAYVKDLCLSNLYPHKIPSKQYHCSTACPENYTCFSNRRLVNSTMSIDIYTFRFPVYVSSDLYFSEMISAYFPILHTVSISVQNCKIDNFDSTFKNWRLSNLQELDLSFNDFKSSNDMSLFHDMIKLTFLNLSNNPRLGINQNFTFPESLETLDLSHTLFKSIRVNMFLNLKRLKYLDLSSTRVVTFRDLGIPKFYKLDTLYLKNVTISQIRKDFFKGLTIRTGLWTSDFTLCCPQILNANISVDKCHGPADAISSCNHLIGDVFKRLVIWIVGIITIVGNGIVLIYRFVWNREVFKKAYGLFVTGLAFSDFVMGIYLMIIASVDIDYKDMYVLEEKHWRNGTLCQISGFLSTLSSETSTFFICLITLDRYLSINYPFGEYKLTKTWTRILFILAWSVGIVLAAVPLVISSWKIYSTNGLCLALPFSSIRFSGWEFTFVVYVGVNFVLFLLIAFGQVAIFVNITRRKQSMPSLKKCPKRRLEDLAVARKLAFVAMSDFLCWFPIGIIGIFSMKGHTFDRDVYAWFAVFVLPINSALNPVIYTIPTVYAKCKPKQQNSTETNSSQL</sequence>
<dbReference type="InterPro" id="IPR036055">
    <property type="entry name" value="LDL_receptor-like_sf"/>
</dbReference>
<dbReference type="GO" id="GO:0016500">
    <property type="term" value="F:protein-hormone receptor activity"/>
    <property type="evidence" value="ECO:0007669"/>
    <property type="project" value="InterPro"/>
</dbReference>
<evidence type="ECO:0000256" key="5">
    <source>
        <dbReference type="ARBA" id="ARBA00022737"/>
    </source>
</evidence>
<dbReference type="SUPFAM" id="SSF57424">
    <property type="entry name" value="LDL receptor-like module"/>
    <property type="match status" value="1"/>
</dbReference>
<dbReference type="SUPFAM" id="SSF52058">
    <property type="entry name" value="L domain-like"/>
    <property type="match status" value="1"/>
</dbReference>
<feature type="transmembrane region" description="Helical" evidence="12">
    <location>
        <begin position="1137"/>
        <end position="1158"/>
    </location>
</feature>
<evidence type="ECO:0000256" key="13">
    <source>
        <dbReference type="SAM" id="SignalP"/>
    </source>
</evidence>
<dbReference type="SUPFAM" id="SSF81321">
    <property type="entry name" value="Family A G protein-coupled receptor-like"/>
    <property type="match status" value="1"/>
</dbReference>
<feature type="transmembrane region" description="Helical" evidence="12">
    <location>
        <begin position="1053"/>
        <end position="1079"/>
    </location>
</feature>
<dbReference type="PANTHER" id="PTHR24372:SF77">
    <property type="entry name" value="G-PROTEIN COUPLED RECEPTORS FAMILY 1 PROFILE DOMAIN-CONTAINING PROTEIN"/>
    <property type="match status" value="1"/>
</dbReference>
<dbReference type="KEGG" id="bgt:106063012"/>